<sequence length="100" mass="11076">MTRNPYLNALVAGLYIVGIVLLITYGPTFVREKPDTILAPIAMLSLLVLSVAFMGYAFFYQPILVYMEGQKREAVELFTKTLVAFAVITAIVVIIAFAAW</sequence>
<feature type="transmembrane region" description="Helical" evidence="1">
    <location>
        <begin position="37"/>
        <end position="60"/>
    </location>
</feature>
<keyword evidence="1" id="KW-1133">Transmembrane helix</keyword>
<comment type="caution">
    <text evidence="2">The sequence shown here is derived from an EMBL/GenBank/DDBJ whole genome shotgun (WGS) entry which is preliminary data.</text>
</comment>
<accession>A0A1G2KIG9</accession>
<feature type="transmembrane region" description="Helical" evidence="1">
    <location>
        <begin position="81"/>
        <end position="99"/>
    </location>
</feature>
<keyword evidence="1" id="KW-0812">Transmembrane</keyword>
<gene>
    <name evidence="2" type="ORF">A3C07_03680</name>
</gene>
<proteinExistence type="predicted"/>
<feature type="transmembrane region" description="Helical" evidence="1">
    <location>
        <begin position="7"/>
        <end position="25"/>
    </location>
</feature>
<evidence type="ECO:0008006" key="4">
    <source>
        <dbReference type="Google" id="ProtNLM"/>
    </source>
</evidence>
<evidence type="ECO:0000313" key="3">
    <source>
        <dbReference type="Proteomes" id="UP000179023"/>
    </source>
</evidence>
<protein>
    <recommendedName>
        <fullName evidence="4">DUF5671 domain-containing protein</fullName>
    </recommendedName>
</protein>
<reference evidence="2 3" key="1">
    <citation type="journal article" date="2016" name="Nat. Commun.">
        <title>Thousands of microbial genomes shed light on interconnected biogeochemical processes in an aquifer system.</title>
        <authorList>
            <person name="Anantharaman K."/>
            <person name="Brown C.T."/>
            <person name="Hug L.A."/>
            <person name="Sharon I."/>
            <person name="Castelle C.J."/>
            <person name="Probst A.J."/>
            <person name="Thomas B.C."/>
            <person name="Singh A."/>
            <person name="Wilkins M.J."/>
            <person name="Karaoz U."/>
            <person name="Brodie E.L."/>
            <person name="Williams K.H."/>
            <person name="Hubbard S.S."/>
            <person name="Banfield J.F."/>
        </authorList>
    </citation>
    <scope>NUCLEOTIDE SEQUENCE [LARGE SCALE GENOMIC DNA]</scope>
</reference>
<keyword evidence="1" id="KW-0472">Membrane</keyword>
<name>A0A1G2KIG9_9BACT</name>
<dbReference type="AlphaFoldDB" id="A0A1G2KIG9"/>
<dbReference type="Proteomes" id="UP000179023">
    <property type="component" value="Unassembled WGS sequence"/>
</dbReference>
<evidence type="ECO:0000256" key="1">
    <source>
        <dbReference type="SAM" id="Phobius"/>
    </source>
</evidence>
<dbReference type="EMBL" id="MHQI01000043">
    <property type="protein sequence ID" value="OGZ99252.1"/>
    <property type="molecule type" value="Genomic_DNA"/>
</dbReference>
<organism evidence="2 3">
    <name type="scientific">Candidatus Sungbacteria bacterium RIFCSPHIGHO2_02_FULL_47_11</name>
    <dbReference type="NCBI Taxonomy" id="1802270"/>
    <lineage>
        <taxon>Bacteria</taxon>
        <taxon>Candidatus Sungiibacteriota</taxon>
    </lineage>
</organism>
<evidence type="ECO:0000313" key="2">
    <source>
        <dbReference type="EMBL" id="OGZ99252.1"/>
    </source>
</evidence>